<dbReference type="GO" id="GO:0004185">
    <property type="term" value="F:serine-type carboxypeptidase activity"/>
    <property type="evidence" value="ECO:0007669"/>
    <property type="project" value="InterPro"/>
</dbReference>
<dbReference type="GO" id="GO:0006508">
    <property type="term" value="P:proteolysis"/>
    <property type="evidence" value="ECO:0007669"/>
    <property type="project" value="UniProtKB-KW"/>
</dbReference>
<organism evidence="6 7">
    <name type="scientific">Rhamnella rubrinervis</name>
    <dbReference type="NCBI Taxonomy" id="2594499"/>
    <lineage>
        <taxon>Eukaryota</taxon>
        <taxon>Viridiplantae</taxon>
        <taxon>Streptophyta</taxon>
        <taxon>Embryophyta</taxon>
        <taxon>Tracheophyta</taxon>
        <taxon>Spermatophyta</taxon>
        <taxon>Magnoliopsida</taxon>
        <taxon>eudicotyledons</taxon>
        <taxon>Gunneridae</taxon>
        <taxon>Pentapetalae</taxon>
        <taxon>rosids</taxon>
        <taxon>fabids</taxon>
        <taxon>Rosales</taxon>
        <taxon>Rhamnaceae</taxon>
        <taxon>rhamnoid group</taxon>
        <taxon>Rhamneae</taxon>
        <taxon>Rhamnella</taxon>
    </lineage>
</organism>
<keyword evidence="4" id="KW-0378">Hydrolase</keyword>
<dbReference type="OrthoDB" id="443318at2759"/>
<dbReference type="InterPro" id="IPR001563">
    <property type="entry name" value="Peptidase_S10"/>
</dbReference>
<keyword evidence="7" id="KW-1185">Reference proteome</keyword>
<dbReference type="GO" id="GO:0016747">
    <property type="term" value="F:acyltransferase activity, transferring groups other than amino-acyl groups"/>
    <property type="evidence" value="ECO:0007669"/>
    <property type="project" value="TreeGrafter"/>
</dbReference>
<evidence type="ECO:0000313" key="6">
    <source>
        <dbReference type="EMBL" id="KAF3435574.1"/>
    </source>
</evidence>
<dbReference type="EMBL" id="VOIH02000010">
    <property type="protein sequence ID" value="KAF3435574.1"/>
    <property type="molecule type" value="Genomic_DNA"/>
</dbReference>
<evidence type="ECO:0000256" key="4">
    <source>
        <dbReference type="ARBA" id="ARBA00022801"/>
    </source>
</evidence>
<dbReference type="InterPro" id="IPR029058">
    <property type="entry name" value="AB_hydrolase_fold"/>
</dbReference>
<dbReference type="AlphaFoldDB" id="A0A8K0DX17"/>
<comment type="similarity">
    <text evidence="1">Belongs to the peptidase S10 family.</text>
</comment>
<dbReference type="InterPro" id="IPR033124">
    <property type="entry name" value="Ser_caboxypep_his_AS"/>
</dbReference>
<accession>A0A8K0DX17</accession>
<dbReference type="SUPFAM" id="SSF53474">
    <property type="entry name" value="alpha/beta-Hydrolases"/>
    <property type="match status" value="1"/>
</dbReference>
<dbReference type="PROSITE" id="PS00560">
    <property type="entry name" value="CARBOXYPEPT_SER_HIS"/>
    <property type="match status" value="1"/>
</dbReference>
<evidence type="ECO:0000313" key="7">
    <source>
        <dbReference type="Proteomes" id="UP000796880"/>
    </source>
</evidence>
<dbReference type="PRINTS" id="PR00724">
    <property type="entry name" value="CRBOXYPTASEC"/>
</dbReference>
<keyword evidence="3" id="KW-0645">Protease</keyword>
<dbReference type="Pfam" id="PF00450">
    <property type="entry name" value="Peptidase_S10"/>
    <property type="match status" value="2"/>
</dbReference>
<dbReference type="PANTHER" id="PTHR11802:SF224">
    <property type="entry name" value="SERINE CARBOXYPEPTIDASE-LIKE 7 ISOFORM X1"/>
    <property type="match status" value="1"/>
</dbReference>
<dbReference type="GO" id="GO:0019748">
    <property type="term" value="P:secondary metabolic process"/>
    <property type="evidence" value="ECO:0007669"/>
    <property type="project" value="TreeGrafter"/>
</dbReference>
<reference evidence="6" key="1">
    <citation type="submission" date="2020-03" db="EMBL/GenBank/DDBJ databases">
        <title>A high-quality chromosome-level genome assembly of a woody plant with both climbing and erect habits, Rhamnella rubrinervis.</title>
        <authorList>
            <person name="Lu Z."/>
            <person name="Yang Y."/>
            <person name="Zhu X."/>
            <person name="Sun Y."/>
        </authorList>
    </citation>
    <scope>NUCLEOTIDE SEQUENCE</scope>
    <source>
        <strain evidence="6">BYM</strain>
        <tissue evidence="6">Leaf</tissue>
    </source>
</reference>
<dbReference type="Proteomes" id="UP000796880">
    <property type="component" value="Unassembled WGS sequence"/>
</dbReference>
<evidence type="ECO:0000256" key="5">
    <source>
        <dbReference type="ARBA" id="ARBA00023180"/>
    </source>
</evidence>
<name>A0A8K0DX17_9ROSA</name>
<evidence type="ECO:0000256" key="3">
    <source>
        <dbReference type="ARBA" id="ARBA00022670"/>
    </source>
</evidence>
<sequence>MGLYYYYTYLGVGDLEDYQLFYYFVKSERNSENDPLMLWLTGGPLSFNYENSSRDSVTLQLNPYSWTKRLLTHAKSLANPLYIGGDSYSGKIVPIVVQKVSNGIEVGSEPTMNLKGYILGNPVTTDKKDLNYRIEYAHRLTLLSDRIYQWTKRNCNGDYIDVDPDNQLCLNDLKVVDECIGKVSLEHVLLPNCPGSDAYEGNVIGFHVGKKQTCKLDKRAYSNIWMNYAEVQKALRIREGTKTSWVRCNRTIPYTKDVLSTLPYHRNLTHKFLRALIYSGDHDMTIPYLSTHAWIKSLDLGIEDDWRPWFSDDDQVAGYTMRYTNKKYHLTFATVKGGGHTAPEFNPKECFNMIDRWLAYSIL</sequence>
<evidence type="ECO:0000256" key="2">
    <source>
        <dbReference type="ARBA" id="ARBA00022645"/>
    </source>
</evidence>
<dbReference type="Gene3D" id="3.40.50.1820">
    <property type="entry name" value="alpha/beta hydrolase"/>
    <property type="match status" value="2"/>
</dbReference>
<protein>
    <recommendedName>
        <fullName evidence="8">Serine carboxypeptidase</fullName>
    </recommendedName>
</protein>
<keyword evidence="5" id="KW-0325">Glycoprotein</keyword>
<evidence type="ECO:0008006" key="8">
    <source>
        <dbReference type="Google" id="ProtNLM"/>
    </source>
</evidence>
<dbReference type="PANTHER" id="PTHR11802">
    <property type="entry name" value="SERINE PROTEASE FAMILY S10 SERINE CARBOXYPEPTIDASE"/>
    <property type="match status" value="1"/>
</dbReference>
<keyword evidence="2" id="KW-0121">Carboxypeptidase</keyword>
<comment type="caution">
    <text evidence="6">The sequence shown here is derived from an EMBL/GenBank/DDBJ whole genome shotgun (WGS) entry which is preliminary data.</text>
</comment>
<gene>
    <name evidence="6" type="ORF">FNV43_RR22663</name>
</gene>
<proteinExistence type="inferred from homology"/>
<evidence type="ECO:0000256" key="1">
    <source>
        <dbReference type="ARBA" id="ARBA00009431"/>
    </source>
</evidence>